<dbReference type="PANTHER" id="PTHR30471">
    <property type="entry name" value="DNA REPAIR PROTEIN RADC"/>
    <property type="match status" value="1"/>
</dbReference>
<keyword evidence="1" id="KW-0645">Protease</keyword>
<proteinExistence type="predicted"/>
<keyword evidence="2" id="KW-0479">Metal-binding</keyword>
<evidence type="ECO:0000259" key="6">
    <source>
        <dbReference type="PROSITE" id="PS50249"/>
    </source>
</evidence>
<evidence type="ECO:0000256" key="1">
    <source>
        <dbReference type="ARBA" id="ARBA00022670"/>
    </source>
</evidence>
<name>A0A916YWE1_9BACT</name>
<dbReference type="EMBL" id="BMKK01000006">
    <property type="protein sequence ID" value="GGD64252.1"/>
    <property type="molecule type" value="Genomic_DNA"/>
</dbReference>
<dbReference type="AlphaFoldDB" id="A0A916YWE1"/>
<evidence type="ECO:0000256" key="5">
    <source>
        <dbReference type="ARBA" id="ARBA00023049"/>
    </source>
</evidence>
<organism evidence="7 8">
    <name type="scientific">Emticicia aquatilis</name>
    <dbReference type="NCBI Taxonomy" id="1537369"/>
    <lineage>
        <taxon>Bacteria</taxon>
        <taxon>Pseudomonadati</taxon>
        <taxon>Bacteroidota</taxon>
        <taxon>Cytophagia</taxon>
        <taxon>Cytophagales</taxon>
        <taxon>Leadbetterellaceae</taxon>
        <taxon>Emticicia</taxon>
    </lineage>
</organism>
<comment type="caution">
    <text evidence="7">The sequence shown here is derived from an EMBL/GenBank/DDBJ whole genome shotgun (WGS) entry which is preliminary data.</text>
</comment>
<protein>
    <submittedName>
        <fullName evidence="7">DNA repair protein</fullName>
    </submittedName>
</protein>
<dbReference type="Proteomes" id="UP000609064">
    <property type="component" value="Unassembled WGS sequence"/>
</dbReference>
<dbReference type="RefSeq" id="WP_188766962.1">
    <property type="nucleotide sequence ID" value="NZ_BMKK01000006.1"/>
</dbReference>
<gene>
    <name evidence="7" type="ORF">GCM10011514_30280</name>
</gene>
<dbReference type="PROSITE" id="PS01302">
    <property type="entry name" value="UPF0758"/>
    <property type="match status" value="1"/>
</dbReference>
<dbReference type="InterPro" id="IPR037518">
    <property type="entry name" value="MPN"/>
</dbReference>
<evidence type="ECO:0000313" key="7">
    <source>
        <dbReference type="EMBL" id="GGD64252.1"/>
    </source>
</evidence>
<feature type="domain" description="MPN" evidence="6">
    <location>
        <begin position="30"/>
        <end position="155"/>
    </location>
</feature>
<reference evidence="7" key="1">
    <citation type="journal article" date="2014" name="Int. J. Syst. Evol. Microbiol.">
        <title>Complete genome sequence of Corynebacterium casei LMG S-19264T (=DSM 44701T), isolated from a smear-ripened cheese.</title>
        <authorList>
            <consortium name="US DOE Joint Genome Institute (JGI-PGF)"/>
            <person name="Walter F."/>
            <person name="Albersmeier A."/>
            <person name="Kalinowski J."/>
            <person name="Ruckert C."/>
        </authorList>
    </citation>
    <scope>NUCLEOTIDE SEQUENCE</scope>
    <source>
        <strain evidence="7">CGMCC 1.15958</strain>
    </source>
</reference>
<dbReference type="Gene3D" id="3.40.140.10">
    <property type="entry name" value="Cytidine Deaminase, domain 2"/>
    <property type="match status" value="1"/>
</dbReference>
<dbReference type="GO" id="GO:0008237">
    <property type="term" value="F:metallopeptidase activity"/>
    <property type="evidence" value="ECO:0007669"/>
    <property type="project" value="UniProtKB-KW"/>
</dbReference>
<evidence type="ECO:0000313" key="8">
    <source>
        <dbReference type="Proteomes" id="UP000609064"/>
    </source>
</evidence>
<keyword evidence="4" id="KW-0862">Zinc</keyword>
<reference evidence="7" key="2">
    <citation type="submission" date="2020-09" db="EMBL/GenBank/DDBJ databases">
        <authorList>
            <person name="Sun Q."/>
            <person name="Zhou Y."/>
        </authorList>
    </citation>
    <scope>NUCLEOTIDE SEQUENCE</scope>
    <source>
        <strain evidence="7">CGMCC 1.15958</strain>
    </source>
</reference>
<dbReference type="PANTHER" id="PTHR30471:SF3">
    <property type="entry name" value="UPF0758 PROTEIN YEES-RELATED"/>
    <property type="match status" value="1"/>
</dbReference>
<sequence>MSANSLQSLFKVNEVEIIYRNPTPIQDRISIKQSSTAYQVFRQTWDENKIELLEQFKILLIDRSSHCLGISEIATGGMSACVVDPRVIFAIALKTKSSGLILAHNHPSGGLKPSEADLSMTNKLVKAGNLLDISIIDHLIVTTQDYYSFSDNGIMPKPS</sequence>
<dbReference type="GO" id="GO:0006508">
    <property type="term" value="P:proteolysis"/>
    <property type="evidence" value="ECO:0007669"/>
    <property type="project" value="UniProtKB-KW"/>
</dbReference>
<evidence type="ECO:0000256" key="2">
    <source>
        <dbReference type="ARBA" id="ARBA00022723"/>
    </source>
</evidence>
<dbReference type="GO" id="GO:0046872">
    <property type="term" value="F:metal ion binding"/>
    <property type="evidence" value="ECO:0007669"/>
    <property type="project" value="UniProtKB-KW"/>
</dbReference>
<keyword evidence="5" id="KW-0482">Metalloprotease</keyword>
<dbReference type="InterPro" id="IPR020891">
    <property type="entry name" value="UPF0758_CS"/>
</dbReference>
<evidence type="ECO:0000256" key="3">
    <source>
        <dbReference type="ARBA" id="ARBA00022801"/>
    </source>
</evidence>
<dbReference type="InterPro" id="IPR025657">
    <property type="entry name" value="RadC_JAB"/>
</dbReference>
<dbReference type="PROSITE" id="PS50249">
    <property type="entry name" value="MPN"/>
    <property type="match status" value="1"/>
</dbReference>
<evidence type="ECO:0000256" key="4">
    <source>
        <dbReference type="ARBA" id="ARBA00022833"/>
    </source>
</evidence>
<dbReference type="InterPro" id="IPR001405">
    <property type="entry name" value="UPF0758"/>
</dbReference>
<dbReference type="CDD" id="cd08071">
    <property type="entry name" value="MPN_DUF2466"/>
    <property type="match status" value="1"/>
</dbReference>
<keyword evidence="3" id="KW-0378">Hydrolase</keyword>
<accession>A0A916YWE1</accession>
<keyword evidence="8" id="KW-1185">Reference proteome</keyword>
<dbReference type="Pfam" id="PF04002">
    <property type="entry name" value="RadC"/>
    <property type="match status" value="1"/>
</dbReference>